<evidence type="ECO:0000256" key="5">
    <source>
        <dbReference type="SAM" id="MobiDB-lite"/>
    </source>
</evidence>
<dbReference type="GO" id="GO:0003735">
    <property type="term" value="F:structural constituent of ribosome"/>
    <property type="evidence" value="ECO:0007669"/>
    <property type="project" value="InterPro"/>
</dbReference>
<gene>
    <name evidence="7" type="primary">Aste57867_20445</name>
    <name evidence="6" type="ORF">As57867_020379</name>
    <name evidence="7" type="ORF">ASTE57867_20445</name>
</gene>
<evidence type="ECO:0000256" key="3">
    <source>
        <dbReference type="ARBA" id="ARBA00023274"/>
    </source>
</evidence>
<evidence type="ECO:0000313" key="8">
    <source>
        <dbReference type="Proteomes" id="UP000332933"/>
    </source>
</evidence>
<evidence type="ECO:0000256" key="2">
    <source>
        <dbReference type="ARBA" id="ARBA00022980"/>
    </source>
</evidence>
<comment type="similarity">
    <text evidence="1 4">Belongs to the bacterial ribosomal protein bS18 family.</text>
</comment>
<evidence type="ECO:0000256" key="4">
    <source>
        <dbReference type="RuleBase" id="RU003910"/>
    </source>
</evidence>
<name>A0A485LGH8_9STRA</name>
<protein>
    <submittedName>
        <fullName evidence="7">Aste57867_20445 protein</fullName>
    </submittedName>
</protein>
<dbReference type="OrthoDB" id="21463at2759"/>
<reference evidence="7 8" key="1">
    <citation type="submission" date="2019-03" db="EMBL/GenBank/DDBJ databases">
        <authorList>
            <person name="Gaulin E."/>
            <person name="Dumas B."/>
        </authorList>
    </citation>
    <scope>NUCLEOTIDE SEQUENCE [LARGE SCALE GENOMIC DNA]</scope>
    <source>
        <strain evidence="7">CBS 568.67</strain>
    </source>
</reference>
<dbReference type="GO" id="GO:0006412">
    <property type="term" value="P:translation"/>
    <property type="evidence" value="ECO:0007669"/>
    <property type="project" value="InterPro"/>
</dbReference>
<dbReference type="PANTHER" id="PTHR13479">
    <property type="entry name" value="30S RIBOSOMAL PROTEIN S18"/>
    <property type="match status" value="1"/>
</dbReference>
<dbReference type="Proteomes" id="UP000332933">
    <property type="component" value="Unassembled WGS sequence"/>
</dbReference>
<keyword evidence="2 4" id="KW-0689">Ribosomal protein</keyword>
<evidence type="ECO:0000313" key="6">
    <source>
        <dbReference type="EMBL" id="KAF0687858.1"/>
    </source>
</evidence>
<dbReference type="InterPro" id="IPR036870">
    <property type="entry name" value="Ribosomal_bS18_sf"/>
</dbReference>
<feature type="region of interest" description="Disordered" evidence="5">
    <location>
        <begin position="112"/>
        <end position="146"/>
    </location>
</feature>
<dbReference type="Pfam" id="PF01084">
    <property type="entry name" value="Ribosomal_S18"/>
    <property type="match status" value="1"/>
</dbReference>
<proteinExistence type="inferred from homology"/>
<keyword evidence="3 4" id="KW-0687">Ribonucleoprotein</keyword>
<dbReference type="GO" id="GO:0070181">
    <property type="term" value="F:small ribosomal subunit rRNA binding"/>
    <property type="evidence" value="ECO:0007669"/>
    <property type="project" value="TreeGrafter"/>
</dbReference>
<evidence type="ECO:0000256" key="1">
    <source>
        <dbReference type="ARBA" id="ARBA00005589"/>
    </source>
</evidence>
<dbReference type="SUPFAM" id="SSF46911">
    <property type="entry name" value="Ribosomal protein S18"/>
    <property type="match status" value="1"/>
</dbReference>
<dbReference type="GO" id="GO:0005763">
    <property type="term" value="C:mitochondrial small ribosomal subunit"/>
    <property type="evidence" value="ECO:0007669"/>
    <property type="project" value="TreeGrafter"/>
</dbReference>
<dbReference type="PANTHER" id="PTHR13479:SF40">
    <property type="entry name" value="SMALL RIBOSOMAL SUBUNIT PROTEIN BS18M"/>
    <property type="match status" value="1"/>
</dbReference>
<organism evidence="7 8">
    <name type="scientific">Aphanomyces stellatus</name>
    <dbReference type="NCBI Taxonomy" id="120398"/>
    <lineage>
        <taxon>Eukaryota</taxon>
        <taxon>Sar</taxon>
        <taxon>Stramenopiles</taxon>
        <taxon>Oomycota</taxon>
        <taxon>Saprolegniomycetes</taxon>
        <taxon>Saprolegniales</taxon>
        <taxon>Verrucalvaceae</taxon>
        <taxon>Aphanomyces</taxon>
    </lineage>
</organism>
<dbReference type="Gene3D" id="4.10.640.10">
    <property type="entry name" value="Ribosomal protein S18"/>
    <property type="match status" value="1"/>
</dbReference>
<feature type="compositionally biased region" description="Acidic residues" evidence="5">
    <location>
        <begin position="112"/>
        <end position="141"/>
    </location>
</feature>
<evidence type="ECO:0000313" key="7">
    <source>
        <dbReference type="EMBL" id="VFT97131.1"/>
    </source>
</evidence>
<reference evidence="6" key="2">
    <citation type="submission" date="2019-06" db="EMBL/GenBank/DDBJ databases">
        <title>Genomics analysis of Aphanomyces spp. identifies a new class of oomycete effector associated with host adaptation.</title>
        <authorList>
            <person name="Gaulin E."/>
        </authorList>
    </citation>
    <scope>NUCLEOTIDE SEQUENCE</scope>
    <source>
        <strain evidence="6">CBS 578.67</strain>
    </source>
</reference>
<sequence length="297" mass="33469">MTGVLLRACRAAASVAAPRMRASPALFTSSVRFFSDDNGSKPTNNTERWVIGNKVDSAASATGAHDDDMDIMNLVREEKTAVEVEEPEVIVAGIADATETFVVPALEDDLEDIERDDFGMNEDDLNDDDDDDDDENDDDETGYSTKDLKSRVYESWDLQDGDLILPEMMNWMLPTAKRQPFRAPTQKLWAEFVKADLDPVELALNTDLLRLFLSPTGRMLPRRFTGLRAKQQRQLATAIKNARQMALLPYTSRYPLPSPEQMEIMTQQAIAQFDDFDFDAHDNDNDVEDEVDAVYED</sequence>
<dbReference type="InterPro" id="IPR001648">
    <property type="entry name" value="Ribosomal_bS18"/>
</dbReference>
<dbReference type="EMBL" id="CAADRA010006840">
    <property type="protein sequence ID" value="VFT97131.1"/>
    <property type="molecule type" value="Genomic_DNA"/>
</dbReference>
<dbReference type="NCBIfam" id="TIGR00165">
    <property type="entry name" value="S18"/>
    <property type="match status" value="1"/>
</dbReference>
<accession>A0A485LGH8</accession>
<dbReference type="EMBL" id="VJMH01006817">
    <property type="protein sequence ID" value="KAF0687858.1"/>
    <property type="molecule type" value="Genomic_DNA"/>
</dbReference>
<dbReference type="HAMAP" id="MF_00270">
    <property type="entry name" value="Ribosomal_bS18"/>
    <property type="match status" value="1"/>
</dbReference>
<dbReference type="AlphaFoldDB" id="A0A485LGH8"/>
<dbReference type="PRINTS" id="PR00974">
    <property type="entry name" value="RIBOSOMALS18"/>
</dbReference>
<keyword evidence="8" id="KW-1185">Reference proteome</keyword>